<evidence type="ECO:0000313" key="1">
    <source>
        <dbReference type="EMBL" id="MCJ8731876.1"/>
    </source>
</evidence>
<gene>
    <name evidence="1" type="ORF">PDJAM_G00204990</name>
</gene>
<name>A0ACC5Y9W2_9TELE</name>
<evidence type="ECO:0000313" key="2">
    <source>
        <dbReference type="Proteomes" id="UP000830395"/>
    </source>
</evidence>
<reference evidence="1" key="1">
    <citation type="submission" date="2020-02" db="EMBL/GenBank/DDBJ databases">
        <title>Genome sequencing of the panga catfish, Pangasius djambal.</title>
        <authorList>
            <person name="Wen M."/>
            <person name="Zahm M."/>
            <person name="Roques C."/>
            <person name="Cabau C."/>
            <person name="Klopp C."/>
            <person name="Donnadieu C."/>
            <person name="Jouanno E."/>
            <person name="Avarre J.-C."/>
            <person name="Campet M."/>
            <person name="Ha T."/>
            <person name="Dugue R."/>
            <person name="Lampietro C."/>
            <person name="Louis A."/>
            <person name="Herpin A."/>
            <person name="Echchiki A."/>
            <person name="Berthelot C."/>
            <person name="Parey E."/>
            <person name="Roest-Crollius H."/>
            <person name="Braasch I."/>
            <person name="Postlethwait J.H."/>
            <person name="Bobe J."/>
            <person name="Montfort J."/>
            <person name="Bouchez O."/>
            <person name="Begum T."/>
            <person name="Schartl M."/>
            <person name="Gustiano R."/>
            <person name="Guiguen Y."/>
        </authorList>
    </citation>
    <scope>NUCLEOTIDE SEQUENCE</scope>
    <source>
        <strain evidence="1">Pdj_M5554</strain>
    </source>
</reference>
<dbReference type="Proteomes" id="UP000830395">
    <property type="component" value="Chromosome 4"/>
</dbReference>
<keyword evidence="2" id="KW-1185">Reference proteome</keyword>
<dbReference type="EMBL" id="CM040978">
    <property type="protein sequence ID" value="MCJ8731876.1"/>
    <property type="molecule type" value="Genomic_DNA"/>
</dbReference>
<proteinExistence type="predicted"/>
<sequence>MSPAYVCDGDDDCGDGTDEEQCSPPSCGPLQFRCNSSECVPQPWTCDRDPDCFDGSDEWEGLCGDGAGRTLPPTNLRLECSAGMSRCRSGECIKLAWWCDKDPDCMDRSDESDCPLLTCRPDEFQCGDGSCIHGIKQCNKVFDCLDRSDEAGCVNATKCEGPLKFLCRNGECIDGAKVCDDVKDCKDRSDEPKRECGLNECTMNNGGCSHICVDRPIGYECQCPAGYKLLDKRTCGDIDECENPDACSQICINLKGDFKCECHPGYEMDPVSRTCKAEGKSPYLMFTNRHEIRRIDLVKRDYTQVVPTQKNAVAIDVDVAANRMFWCDRFHRKIYSAYIHEASDPAHHMTLIDSELLSPEGLALDWVQHNLYWTDSGHGTISVASSDGNRRRVLIHTDLSEPRAIAVAPEQGFMFWSDWGTRPKIEKAGMNGVDRQVLVSDGIEWPNGITLDVVGKRLYWVDSKLRLISSVDFNGAHRRVVLSSSERLGHPYALAVFEDRVYWTDREKEAVYSANRLTGQDVTSLAERLKDPHDIVVFHELSQPQAADSCNLAGVSNGGCAFLCLRAPQISDHSPKYTCACPNGEELSPDTRVCVPIQNVTVAPTFSSFPPNNTVESESVTEAGVDVVTSEVSLSSEVATFQEKIVPSEPTLNITVVSTQIPTVQLSTAPGEANNLSHHSGNELFLLGHSVPVAVLGVGIPIVAFVLLLSASCLIYRNWRLRSTKSMNFDNPVYRKSTGEAEEDEIHIGRSEGLATHHHPYPVPVVGTATCPPFIALPLGGAVTDPVPHWYTEPPTITSAK</sequence>
<accession>A0ACC5Y9W2</accession>
<organism evidence="1 2">
    <name type="scientific">Pangasius djambal</name>
    <dbReference type="NCBI Taxonomy" id="1691987"/>
    <lineage>
        <taxon>Eukaryota</taxon>
        <taxon>Metazoa</taxon>
        <taxon>Chordata</taxon>
        <taxon>Craniata</taxon>
        <taxon>Vertebrata</taxon>
        <taxon>Euteleostomi</taxon>
        <taxon>Actinopterygii</taxon>
        <taxon>Neopterygii</taxon>
        <taxon>Teleostei</taxon>
        <taxon>Ostariophysi</taxon>
        <taxon>Siluriformes</taxon>
        <taxon>Pangasiidae</taxon>
        <taxon>Pangasius</taxon>
    </lineage>
</organism>
<comment type="caution">
    <text evidence="1">The sequence shown here is derived from an EMBL/GenBank/DDBJ whole genome shotgun (WGS) entry which is preliminary data.</text>
</comment>
<protein>
    <submittedName>
        <fullName evidence="1">Uncharacterized protein</fullName>
    </submittedName>
</protein>